<feature type="transmembrane region" description="Helical" evidence="5">
    <location>
        <begin position="213"/>
        <end position="232"/>
    </location>
</feature>
<dbReference type="PANTHER" id="PTHR33514">
    <property type="entry name" value="PROTEIN ABCI12, CHLOROPLASTIC"/>
    <property type="match status" value="1"/>
</dbReference>
<evidence type="ECO:0000256" key="5">
    <source>
        <dbReference type="SAM" id="Phobius"/>
    </source>
</evidence>
<name>A0AAU8AAL1_9FIRM</name>
<evidence type="ECO:0000313" key="6">
    <source>
        <dbReference type="EMBL" id="XCC63236.1"/>
    </source>
</evidence>
<dbReference type="GO" id="GO:0005886">
    <property type="term" value="C:plasma membrane"/>
    <property type="evidence" value="ECO:0007669"/>
    <property type="project" value="TreeGrafter"/>
</dbReference>
<sequence>MKKINPSWKLIGVLAPIVILAFFYNITLNFVIFGGCLIVLAFSKIRWSTALKIMIPVAILAVGMYVTGMKFHAGANIGIGTSEGFLSDVAVENGLQLGSRVLAFAGLGLLFVTTTDIMELVRSLEQQLHFPVKFVYGLLAAFQILPNMQQEYRKTKAAFWARGVYPAAVSPRLLVPLMVKAVRWSEALAAAMESKGFDEKAQRTIYRRIPVRPVDYAFPFLTTGLLILGLLFL</sequence>
<dbReference type="Pfam" id="PF02361">
    <property type="entry name" value="CbiQ"/>
    <property type="match status" value="1"/>
</dbReference>
<proteinExistence type="predicted"/>
<evidence type="ECO:0000256" key="1">
    <source>
        <dbReference type="ARBA" id="ARBA00004141"/>
    </source>
</evidence>
<dbReference type="EMBL" id="CP117826">
    <property type="protein sequence ID" value="XCC63236.1"/>
    <property type="molecule type" value="Genomic_DNA"/>
</dbReference>
<organism evidence="6">
    <name type="scientific">Christensenella massiliensis</name>
    <dbReference type="NCBI Taxonomy" id="1805714"/>
    <lineage>
        <taxon>Bacteria</taxon>
        <taxon>Bacillati</taxon>
        <taxon>Bacillota</taxon>
        <taxon>Clostridia</taxon>
        <taxon>Christensenellales</taxon>
        <taxon>Christensenellaceae</taxon>
        <taxon>Christensenella</taxon>
    </lineage>
</organism>
<dbReference type="RefSeq" id="WP_079546883.1">
    <property type="nucleotide sequence ID" value="NZ_CP117826.1"/>
</dbReference>
<evidence type="ECO:0000256" key="3">
    <source>
        <dbReference type="ARBA" id="ARBA00022989"/>
    </source>
</evidence>
<dbReference type="CDD" id="cd16914">
    <property type="entry name" value="EcfT"/>
    <property type="match status" value="1"/>
</dbReference>
<evidence type="ECO:0000256" key="2">
    <source>
        <dbReference type="ARBA" id="ARBA00022692"/>
    </source>
</evidence>
<keyword evidence="4 5" id="KW-0472">Membrane</keyword>
<feature type="transmembrane region" description="Helical" evidence="5">
    <location>
        <begin position="49"/>
        <end position="66"/>
    </location>
</feature>
<feature type="transmembrane region" description="Helical" evidence="5">
    <location>
        <begin position="101"/>
        <end position="121"/>
    </location>
</feature>
<keyword evidence="3 5" id="KW-1133">Transmembrane helix</keyword>
<feature type="transmembrane region" description="Helical" evidence="5">
    <location>
        <begin position="12"/>
        <end position="42"/>
    </location>
</feature>
<dbReference type="AlphaFoldDB" id="A0AAU8AAL1"/>
<dbReference type="PANTHER" id="PTHR33514:SF13">
    <property type="entry name" value="PROTEIN ABCI12, CHLOROPLASTIC"/>
    <property type="match status" value="1"/>
</dbReference>
<protein>
    <submittedName>
        <fullName evidence="6">Energy-coupling factor transporter transmembrane component T</fullName>
    </submittedName>
</protein>
<comment type="subcellular location">
    <subcellularLocation>
        <location evidence="1">Membrane</location>
        <topology evidence="1">Multi-pass membrane protein</topology>
    </subcellularLocation>
</comment>
<reference evidence="6" key="1">
    <citation type="submission" date="2023-02" db="EMBL/GenBank/DDBJ databases">
        <title>Gut commensal Christensenella minuta modulates host metabolism via a new class of secondary bile acids.</title>
        <authorList>
            <person name="Liu C."/>
        </authorList>
    </citation>
    <scope>NUCLEOTIDE SEQUENCE</scope>
    <source>
        <strain evidence="6">CA70</strain>
    </source>
</reference>
<keyword evidence="2 5" id="KW-0812">Transmembrane</keyword>
<accession>A0AAU8AAL1</accession>
<evidence type="ECO:0000256" key="4">
    <source>
        <dbReference type="ARBA" id="ARBA00023136"/>
    </source>
</evidence>
<dbReference type="InterPro" id="IPR003339">
    <property type="entry name" value="ABC/ECF_trnsptr_transmembrane"/>
</dbReference>
<gene>
    <name evidence="6" type="ORF">PUP29_04810</name>
</gene>